<keyword evidence="7 10" id="KW-0496">Mitochondrion</keyword>
<evidence type="ECO:0000313" key="12">
    <source>
        <dbReference type="Proteomes" id="UP000549394"/>
    </source>
</evidence>
<comment type="subcellular location">
    <subcellularLocation>
        <location evidence="1">Mitochondrion membrane</location>
    </subcellularLocation>
</comment>
<evidence type="ECO:0000256" key="4">
    <source>
        <dbReference type="ARBA" id="ARBA00022547"/>
    </source>
</evidence>
<comment type="similarity">
    <text evidence="2 10">Belongs to the ATPase g subunit family.</text>
</comment>
<dbReference type="AlphaFoldDB" id="A0A7I8VF03"/>
<evidence type="ECO:0000313" key="11">
    <source>
        <dbReference type="EMBL" id="CAD5114746.1"/>
    </source>
</evidence>
<evidence type="ECO:0000256" key="10">
    <source>
        <dbReference type="PIRNR" id="PIRNR017835"/>
    </source>
</evidence>
<organism evidence="11 12">
    <name type="scientific">Dimorphilus gyrociliatus</name>
    <dbReference type="NCBI Taxonomy" id="2664684"/>
    <lineage>
        <taxon>Eukaryota</taxon>
        <taxon>Metazoa</taxon>
        <taxon>Spiralia</taxon>
        <taxon>Lophotrochozoa</taxon>
        <taxon>Annelida</taxon>
        <taxon>Polychaeta</taxon>
        <taxon>Polychaeta incertae sedis</taxon>
        <taxon>Dinophilidae</taxon>
        <taxon>Dimorphilus</taxon>
    </lineage>
</organism>
<dbReference type="GO" id="GO:0015986">
    <property type="term" value="P:proton motive force-driven ATP synthesis"/>
    <property type="evidence" value="ECO:0007669"/>
    <property type="project" value="UniProtKB-UniRule"/>
</dbReference>
<keyword evidence="6 10" id="KW-0406">Ion transport</keyword>
<evidence type="ECO:0000256" key="6">
    <source>
        <dbReference type="ARBA" id="ARBA00023065"/>
    </source>
</evidence>
<reference evidence="11 12" key="1">
    <citation type="submission" date="2020-08" db="EMBL/GenBank/DDBJ databases">
        <authorList>
            <person name="Hejnol A."/>
        </authorList>
    </citation>
    <scope>NUCLEOTIDE SEQUENCE [LARGE SCALE GENOMIC DNA]</scope>
</reference>
<gene>
    <name evidence="11" type="ORF">DGYR_LOCUS3567</name>
</gene>
<evidence type="ECO:0000256" key="2">
    <source>
        <dbReference type="ARBA" id="ARBA00005699"/>
    </source>
</evidence>
<evidence type="ECO:0000256" key="8">
    <source>
        <dbReference type="ARBA" id="ARBA00023136"/>
    </source>
</evidence>
<keyword evidence="4 10" id="KW-0138">CF(0)</keyword>
<keyword evidence="5 10" id="KW-0375">Hydrogen ion transport</keyword>
<dbReference type="OrthoDB" id="437at2759"/>
<name>A0A7I8VF03_9ANNE</name>
<sequence>MAGAVAKLGQTIVGSVPKVTAFAKPRLTTFWQYARVELRPPTPAEIPEVSKGLTQLINSAKSGKWKKFTVKEATVNTLVGIEVAMWFFIGECIGKGSLVGYQIPGACHFDAEL</sequence>
<dbReference type="GO" id="GO:0015078">
    <property type="term" value="F:proton transmembrane transporter activity"/>
    <property type="evidence" value="ECO:0007669"/>
    <property type="project" value="UniProtKB-UniRule"/>
</dbReference>
<dbReference type="InterPro" id="IPR016702">
    <property type="entry name" value="ATP5MG_metazoa"/>
</dbReference>
<keyword evidence="9 10" id="KW-0066">ATP synthesis</keyword>
<dbReference type="EMBL" id="CAJFCJ010000005">
    <property type="protein sequence ID" value="CAD5114746.1"/>
    <property type="molecule type" value="Genomic_DNA"/>
</dbReference>
<keyword evidence="8 10" id="KW-0472">Membrane</keyword>
<proteinExistence type="inferred from homology"/>
<keyword evidence="12" id="KW-1185">Reference proteome</keyword>
<dbReference type="GO" id="GO:0045259">
    <property type="term" value="C:proton-transporting ATP synthase complex"/>
    <property type="evidence" value="ECO:0007669"/>
    <property type="project" value="UniProtKB-UniRule"/>
</dbReference>
<evidence type="ECO:0000256" key="1">
    <source>
        <dbReference type="ARBA" id="ARBA00004325"/>
    </source>
</evidence>
<dbReference type="PIRSF" id="PIRSF017835">
    <property type="entry name" value="ATP-synth_g_mitoch_animal"/>
    <property type="match status" value="1"/>
</dbReference>
<dbReference type="Pfam" id="PF04718">
    <property type="entry name" value="ATP-synt_G"/>
    <property type="match status" value="1"/>
</dbReference>
<dbReference type="GO" id="GO:0031966">
    <property type="term" value="C:mitochondrial membrane"/>
    <property type="evidence" value="ECO:0007669"/>
    <property type="project" value="UniProtKB-SubCell"/>
</dbReference>
<keyword evidence="3 10" id="KW-0813">Transport</keyword>
<dbReference type="PANTHER" id="PTHR12386">
    <property type="entry name" value="ATP SYNTHASE SUBUNIT"/>
    <property type="match status" value="1"/>
</dbReference>
<accession>A0A7I8VF03</accession>
<evidence type="ECO:0000256" key="9">
    <source>
        <dbReference type="ARBA" id="ARBA00023310"/>
    </source>
</evidence>
<protein>
    <recommendedName>
        <fullName evidence="10">ATP synthase subunit g</fullName>
        <shortName evidence="10">ATPase subunit g</shortName>
    </recommendedName>
</protein>
<dbReference type="InterPro" id="IPR006808">
    <property type="entry name" value="ATP_synth_F0_gsu_mt"/>
</dbReference>
<comment type="caution">
    <text evidence="11">The sequence shown here is derived from an EMBL/GenBank/DDBJ whole genome shotgun (WGS) entry which is preliminary data.</text>
</comment>
<evidence type="ECO:0000256" key="3">
    <source>
        <dbReference type="ARBA" id="ARBA00022448"/>
    </source>
</evidence>
<evidence type="ECO:0000256" key="7">
    <source>
        <dbReference type="ARBA" id="ARBA00023128"/>
    </source>
</evidence>
<dbReference type="Proteomes" id="UP000549394">
    <property type="component" value="Unassembled WGS sequence"/>
</dbReference>
<evidence type="ECO:0000256" key="5">
    <source>
        <dbReference type="ARBA" id="ARBA00022781"/>
    </source>
</evidence>